<protein>
    <submittedName>
        <fullName evidence="1">Oxidoreductase FAD/NAD(P)-binding domain protein</fullName>
    </submittedName>
</protein>
<proteinExistence type="predicted"/>
<organism evidence="1">
    <name type="scientific">mine drainage metagenome</name>
    <dbReference type="NCBI Taxonomy" id="410659"/>
    <lineage>
        <taxon>unclassified sequences</taxon>
        <taxon>metagenomes</taxon>
        <taxon>ecological metagenomes</taxon>
    </lineage>
</organism>
<reference evidence="1" key="1">
    <citation type="submission" date="2013-08" db="EMBL/GenBank/DDBJ databases">
        <authorList>
            <person name="Mendez C."/>
            <person name="Richter M."/>
            <person name="Ferrer M."/>
            <person name="Sanchez J."/>
        </authorList>
    </citation>
    <scope>NUCLEOTIDE SEQUENCE</scope>
</reference>
<feature type="non-terminal residue" evidence="1">
    <location>
        <position position="111"/>
    </location>
</feature>
<dbReference type="SUPFAM" id="SSF52343">
    <property type="entry name" value="Ferredoxin reductase-like, C-terminal NADP-linked domain"/>
    <property type="match status" value="1"/>
</dbReference>
<dbReference type="InterPro" id="IPR039261">
    <property type="entry name" value="FNR_nucleotide-bd"/>
</dbReference>
<reference evidence="1" key="2">
    <citation type="journal article" date="2014" name="ISME J.">
        <title>Microbial stratification in low pH oxic and suboxic macroscopic growths along an acid mine drainage.</title>
        <authorList>
            <person name="Mendez-Garcia C."/>
            <person name="Mesa V."/>
            <person name="Sprenger R.R."/>
            <person name="Richter M."/>
            <person name="Diez M.S."/>
            <person name="Solano J."/>
            <person name="Bargiela R."/>
            <person name="Golyshina O.V."/>
            <person name="Manteca A."/>
            <person name="Ramos J.L."/>
            <person name="Gallego J.R."/>
            <person name="Llorente I."/>
            <person name="Martins Dos Santos V.A."/>
            <person name="Jensen O.N."/>
            <person name="Pelaez A.I."/>
            <person name="Sanchez J."/>
            <person name="Ferrer M."/>
        </authorList>
    </citation>
    <scope>NUCLEOTIDE SEQUENCE</scope>
</reference>
<dbReference type="Gene3D" id="2.40.30.10">
    <property type="entry name" value="Translation factors"/>
    <property type="match status" value="1"/>
</dbReference>
<dbReference type="SUPFAM" id="SSF63380">
    <property type="entry name" value="Riboflavin synthase domain-like"/>
    <property type="match status" value="1"/>
</dbReference>
<evidence type="ECO:0000313" key="1">
    <source>
        <dbReference type="EMBL" id="EQD38752.1"/>
    </source>
</evidence>
<dbReference type="InterPro" id="IPR017938">
    <property type="entry name" value="Riboflavin_synthase-like_b-brl"/>
</dbReference>
<dbReference type="PANTHER" id="PTHR43513">
    <property type="entry name" value="DIHYDROOROTATE DEHYDROGENASE B (NAD(+)), ELECTRON TRANSFER SUBUNIT"/>
    <property type="match status" value="1"/>
</dbReference>
<dbReference type="PANTHER" id="PTHR43513:SF3">
    <property type="entry name" value="DIHYDROOROTATE DEHYDROGENASE B (NAD(+)), ELECTRON TRANSFER SUBUNIT-RELATED"/>
    <property type="match status" value="1"/>
</dbReference>
<accession>T0Z381</accession>
<comment type="caution">
    <text evidence="1">The sequence shown here is derived from an EMBL/GenBank/DDBJ whole genome shotgun (WGS) entry which is preliminary data.</text>
</comment>
<dbReference type="InterPro" id="IPR050353">
    <property type="entry name" value="PyrK_electron_transfer"/>
</dbReference>
<name>T0Z381_9ZZZZ</name>
<gene>
    <name evidence="1" type="ORF">B1A_17136</name>
</gene>
<dbReference type="EMBL" id="AUZX01012592">
    <property type="protein sequence ID" value="EQD38752.1"/>
    <property type="molecule type" value="Genomic_DNA"/>
</dbReference>
<dbReference type="AlphaFoldDB" id="T0Z381"/>
<sequence>MAVYRTDLISGTVDIVYGVQGPGTRQLATFTPGEQLLVVGPLGRGFQLFPRTRHTLFVGRGIGICSLAMLVSDCAYEGVRMHVVLSARSREALIGAEDFRFPGGPDLTVAI</sequence>